<sequence>MKKLTIILLLFVSFSYGQNSKTRFIKTEKITGDSLLWDLKALSVAPEVKWLTETGPVRSLLYKSVDYEGKKTEVFAYYSNPDIIAGKPAGTQKFPGVVLIHGGGGKAFKEWVEKWASEGYAAIAMDLSGNGADGQKIANPGPDQSNENKFEKIEKGSLKDVWTYHAVASSILAHSLLLSMPEVDTSKTSVTGISWGGYLTCIVASLDDRFLGAVPVYGCAYYDESDVFKVPLNQLSADNKKRWMQYFDPSVYLRYAKPSFFFINGNKDKHYNVEPYIKTYSLVKSSKIVCVIPDMKHSHQWGWQPPEIRYFFETLINPGKSFPNITYVSVEKDEFSLVYKMPYTASLTTAAFYYTNDVESTNEQRVWTMQEGKSDPDNNKVTFPIPKSGFKYGFFYIKDSNNISASTTYMVDFKPTN</sequence>
<name>A0A9E8SLZ6_9BACT</name>
<evidence type="ECO:0000259" key="1">
    <source>
        <dbReference type="Pfam" id="PF01738"/>
    </source>
</evidence>
<dbReference type="InterPro" id="IPR050261">
    <property type="entry name" value="FrsA_esterase"/>
</dbReference>
<dbReference type="PANTHER" id="PTHR22946">
    <property type="entry name" value="DIENELACTONE HYDROLASE DOMAIN-CONTAINING PROTEIN-RELATED"/>
    <property type="match status" value="1"/>
</dbReference>
<evidence type="ECO:0000313" key="3">
    <source>
        <dbReference type="Proteomes" id="UP001164653"/>
    </source>
</evidence>
<keyword evidence="3" id="KW-1185">Reference proteome</keyword>
<dbReference type="GO" id="GO:0016787">
    <property type="term" value="F:hydrolase activity"/>
    <property type="evidence" value="ECO:0007669"/>
    <property type="project" value="InterPro"/>
</dbReference>
<dbReference type="PANTHER" id="PTHR22946:SF0">
    <property type="entry name" value="DIENELACTONE HYDROLASE DOMAIN-CONTAINING PROTEIN"/>
    <property type="match status" value="1"/>
</dbReference>
<accession>A0A9E8SLZ6</accession>
<proteinExistence type="predicted"/>
<dbReference type="AlphaFoldDB" id="A0A9E8SLZ6"/>
<dbReference type="KEGG" id="dpf:ON006_02040"/>
<dbReference type="RefSeq" id="WP_244823449.1">
    <property type="nucleotide sequence ID" value="NZ_CP112998.1"/>
</dbReference>
<dbReference type="InterPro" id="IPR002925">
    <property type="entry name" value="Dienelactn_hydro"/>
</dbReference>
<dbReference type="Proteomes" id="UP001164653">
    <property type="component" value="Chromosome"/>
</dbReference>
<dbReference type="InterPro" id="IPR029058">
    <property type="entry name" value="AB_hydrolase_fold"/>
</dbReference>
<protein>
    <submittedName>
        <fullName evidence="2">Acetylxylan esterase</fullName>
    </submittedName>
</protein>
<dbReference type="Pfam" id="PF01738">
    <property type="entry name" value="DLH"/>
    <property type="match status" value="1"/>
</dbReference>
<dbReference type="Gene3D" id="3.40.50.1820">
    <property type="entry name" value="alpha/beta hydrolase"/>
    <property type="match status" value="1"/>
</dbReference>
<organism evidence="2 3">
    <name type="scientific">Dyadobacter pollutisoli</name>
    <dbReference type="NCBI Taxonomy" id="2910158"/>
    <lineage>
        <taxon>Bacteria</taxon>
        <taxon>Pseudomonadati</taxon>
        <taxon>Bacteroidota</taxon>
        <taxon>Cytophagia</taxon>
        <taxon>Cytophagales</taxon>
        <taxon>Spirosomataceae</taxon>
        <taxon>Dyadobacter</taxon>
    </lineage>
</organism>
<dbReference type="EMBL" id="CP112998">
    <property type="protein sequence ID" value="WAC12749.1"/>
    <property type="molecule type" value="Genomic_DNA"/>
</dbReference>
<feature type="domain" description="Dienelactone hydrolase" evidence="1">
    <location>
        <begin position="86"/>
        <end position="225"/>
    </location>
</feature>
<evidence type="ECO:0000313" key="2">
    <source>
        <dbReference type="EMBL" id="WAC12749.1"/>
    </source>
</evidence>
<gene>
    <name evidence="2" type="ORF">ON006_02040</name>
</gene>
<dbReference type="SUPFAM" id="SSF53474">
    <property type="entry name" value="alpha/beta-Hydrolases"/>
    <property type="match status" value="1"/>
</dbReference>
<reference evidence="2" key="1">
    <citation type="submission" date="2022-11" db="EMBL/GenBank/DDBJ databases">
        <title>Dyadobacter pollutisoli sp. nov., isolated from plastic dumped soil.</title>
        <authorList>
            <person name="Kim J.M."/>
            <person name="Kim K.R."/>
            <person name="Lee J.K."/>
            <person name="Hao L."/>
            <person name="Jeon C.O."/>
        </authorList>
    </citation>
    <scope>NUCLEOTIDE SEQUENCE</scope>
    <source>
        <strain evidence="2">U1</strain>
    </source>
</reference>